<dbReference type="KEGG" id="pnp:IJ22_03360"/>
<name>A0A0U2VZP6_9BACL</name>
<dbReference type="RefSeq" id="WP_062406783.1">
    <property type="nucleotide sequence ID" value="NZ_BJCS01000002.1"/>
</dbReference>
<keyword evidence="3" id="KW-1185">Reference proteome</keyword>
<dbReference type="InterPro" id="IPR007345">
    <property type="entry name" value="Polysacch_pyruvyl_Trfase"/>
</dbReference>
<dbReference type="PATRIC" id="fig|162209.4.peg.356"/>
<dbReference type="Pfam" id="PF04230">
    <property type="entry name" value="PS_pyruv_trans"/>
    <property type="match status" value="1"/>
</dbReference>
<evidence type="ECO:0000259" key="1">
    <source>
        <dbReference type="Pfam" id="PF04230"/>
    </source>
</evidence>
<evidence type="ECO:0000313" key="3">
    <source>
        <dbReference type="Proteomes" id="UP000061660"/>
    </source>
</evidence>
<evidence type="ECO:0000313" key="2">
    <source>
        <dbReference type="EMBL" id="ALS20725.1"/>
    </source>
</evidence>
<reference evidence="2 3" key="2">
    <citation type="journal article" date="2016" name="Genome Announc.">
        <title>Complete Genome Sequences of Two Interactive Moderate Thermophiles, Paenibacillus napthalenovorans 32O-Y and Paenibacillus sp. 32O-W.</title>
        <authorList>
            <person name="Butler R.R.III."/>
            <person name="Wang J."/>
            <person name="Stark B.C."/>
            <person name="Pombert J.F."/>
        </authorList>
    </citation>
    <scope>NUCLEOTIDE SEQUENCE [LARGE SCALE GENOMIC DNA]</scope>
    <source>
        <strain evidence="2 3">32O-Y</strain>
    </source>
</reference>
<reference evidence="3" key="1">
    <citation type="submission" date="2015-12" db="EMBL/GenBank/DDBJ databases">
        <title>Complete genome sequences of two moderately thermophilic Paenibacillus species.</title>
        <authorList>
            <person name="Butler R.III."/>
            <person name="Wang J."/>
            <person name="Stark B.C."/>
            <person name="Pombert J.-F."/>
        </authorList>
    </citation>
    <scope>NUCLEOTIDE SEQUENCE [LARGE SCALE GENOMIC DNA]</scope>
    <source>
        <strain evidence="3">32O-Y</strain>
    </source>
</reference>
<sequence length="324" mass="38393">MNAIHPMQEIKEKLKQILKVVPPKTEICYIDYPVYNNVGDLLIMKGTEAFFRDNQYKVKARFSCINFKKGMYIPKEWTIVLQGGGNLGDMYLQHQSLREYIIDNYPEHRIVILPQTIYFKSENEFNKTAVIFNRHKDLHVFVRDANNYEMAKKKFHKCFVYLCPDMAHHLWPMKPTGKAEKEELHFLRTDIEINHSYQKDVSSTHDQKDWSTLLTPLDRKITRMFMKLHKMDRAVGNILPVQPFWYKYADYLVSKSVKFFSTYHKVRTSRLHGHILACLLDKENILLDNSYGKNSNYYLTWTYKYPSAKLDGEINMQQQESVAP</sequence>
<dbReference type="STRING" id="162209.IJ22_03360"/>
<gene>
    <name evidence="2" type="ORF">IJ22_03360</name>
</gene>
<protein>
    <submittedName>
        <fullName evidence="2">Exopolysaccharide biosynthesis protein</fullName>
    </submittedName>
</protein>
<dbReference type="Proteomes" id="UP000061660">
    <property type="component" value="Chromosome"/>
</dbReference>
<dbReference type="EMBL" id="CP013652">
    <property type="protein sequence ID" value="ALS20725.1"/>
    <property type="molecule type" value="Genomic_DNA"/>
</dbReference>
<dbReference type="OrthoDB" id="9807674at2"/>
<organism evidence="2 3">
    <name type="scientific">Paenibacillus naphthalenovorans</name>
    <dbReference type="NCBI Taxonomy" id="162209"/>
    <lineage>
        <taxon>Bacteria</taxon>
        <taxon>Bacillati</taxon>
        <taxon>Bacillota</taxon>
        <taxon>Bacilli</taxon>
        <taxon>Bacillales</taxon>
        <taxon>Paenibacillaceae</taxon>
        <taxon>Paenibacillus</taxon>
    </lineage>
</organism>
<dbReference type="AlphaFoldDB" id="A0A0U2VZP6"/>
<proteinExistence type="predicted"/>
<accession>A0A0U2VZP6</accession>
<feature type="domain" description="Polysaccharide pyruvyl transferase" evidence="1">
    <location>
        <begin position="37"/>
        <end position="291"/>
    </location>
</feature>